<dbReference type="Proteomes" id="UP000789920">
    <property type="component" value="Unassembled WGS sequence"/>
</dbReference>
<keyword evidence="2" id="KW-1185">Reference proteome</keyword>
<feature type="non-terminal residue" evidence="1">
    <location>
        <position position="46"/>
    </location>
</feature>
<name>A0ACA9SV60_9GLOM</name>
<feature type="non-terminal residue" evidence="1">
    <location>
        <position position="1"/>
    </location>
</feature>
<gene>
    <name evidence="1" type="ORF">RPERSI_LOCUS34981</name>
</gene>
<dbReference type="EMBL" id="CAJVQC010159521">
    <property type="protein sequence ID" value="CAG8848162.1"/>
    <property type="molecule type" value="Genomic_DNA"/>
</dbReference>
<organism evidence="1 2">
    <name type="scientific">Racocetra persica</name>
    <dbReference type="NCBI Taxonomy" id="160502"/>
    <lineage>
        <taxon>Eukaryota</taxon>
        <taxon>Fungi</taxon>
        <taxon>Fungi incertae sedis</taxon>
        <taxon>Mucoromycota</taxon>
        <taxon>Glomeromycotina</taxon>
        <taxon>Glomeromycetes</taxon>
        <taxon>Diversisporales</taxon>
        <taxon>Gigasporaceae</taxon>
        <taxon>Racocetra</taxon>
    </lineage>
</organism>
<reference evidence="1" key="1">
    <citation type="submission" date="2021-06" db="EMBL/GenBank/DDBJ databases">
        <authorList>
            <person name="Kallberg Y."/>
            <person name="Tangrot J."/>
            <person name="Rosling A."/>
        </authorList>
    </citation>
    <scope>NUCLEOTIDE SEQUENCE</scope>
    <source>
        <strain evidence="1">MA461A</strain>
    </source>
</reference>
<comment type="caution">
    <text evidence="1">The sequence shown here is derived from an EMBL/GenBank/DDBJ whole genome shotgun (WGS) entry which is preliminary data.</text>
</comment>
<evidence type="ECO:0000313" key="2">
    <source>
        <dbReference type="Proteomes" id="UP000789920"/>
    </source>
</evidence>
<sequence>LRRQLQRILCKSFLKEHALRLRGFKFPYNIGPFGLRHCEISSRVLE</sequence>
<evidence type="ECO:0000313" key="1">
    <source>
        <dbReference type="EMBL" id="CAG8848162.1"/>
    </source>
</evidence>
<protein>
    <submittedName>
        <fullName evidence="1">4782_t:CDS:1</fullName>
    </submittedName>
</protein>
<proteinExistence type="predicted"/>
<accession>A0ACA9SV60</accession>